<feature type="region of interest" description="Disordered" evidence="1">
    <location>
        <begin position="80"/>
        <end position="146"/>
    </location>
</feature>
<dbReference type="Proteomes" id="UP001356427">
    <property type="component" value="Unassembled WGS sequence"/>
</dbReference>
<feature type="compositionally biased region" description="Basic and acidic residues" evidence="1">
    <location>
        <begin position="131"/>
        <end position="146"/>
    </location>
</feature>
<dbReference type="AlphaFoldDB" id="A0AAN8M8C1"/>
<reference evidence="2 3" key="1">
    <citation type="submission" date="2021-04" db="EMBL/GenBank/DDBJ databases">
        <authorList>
            <person name="De Guttry C."/>
            <person name="Zahm M."/>
            <person name="Klopp C."/>
            <person name="Cabau C."/>
            <person name="Louis A."/>
            <person name="Berthelot C."/>
            <person name="Parey E."/>
            <person name="Roest Crollius H."/>
            <person name="Montfort J."/>
            <person name="Robinson-Rechavi M."/>
            <person name="Bucao C."/>
            <person name="Bouchez O."/>
            <person name="Gislard M."/>
            <person name="Lluch J."/>
            <person name="Milhes M."/>
            <person name="Lampietro C."/>
            <person name="Lopez Roques C."/>
            <person name="Donnadieu C."/>
            <person name="Braasch I."/>
            <person name="Desvignes T."/>
            <person name="Postlethwait J."/>
            <person name="Bobe J."/>
            <person name="Wedekind C."/>
            <person name="Guiguen Y."/>
        </authorList>
    </citation>
    <scope>NUCLEOTIDE SEQUENCE [LARGE SCALE GENOMIC DNA]</scope>
    <source>
        <strain evidence="2">Cs_M1</strain>
        <tissue evidence="2">Blood</tissue>
    </source>
</reference>
<evidence type="ECO:0000313" key="3">
    <source>
        <dbReference type="Proteomes" id="UP001356427"/>
    </source>
</evidence>
<gene>
    <name evidence="2" type="ORF">J4Q44_G00082730</name>
</gene>
<feature type="region of interest" description="Disordered" evidence="1">
    <location>
        <begin position="1"/>
        <end position="25"/>
    </location>
</feature>
<feature type="compositionally biased region" description="Polar residues" evidence="1">
    <location>
        <begin position="37"/>
        <end position="46"/>
    </location>
</feature>
<organism evidence="2 3">
    <name type="scientific">Coregonus suidteri</name>
    <dbReference type="NCBI Taxonomy" id="861788"/>
    <lineage>
        <taxon>Eukaryota</taxon>
        <taxon>Metazoa</taxon>
        <taxon>Chordata</taxon>
        <taxon>Craniata</taxon>
        <taxon>Vertebrata</taxon>
        <taxon>Euteleostomi</taxon>
        <taxon>Actinopterygii</taxon>
        <taxon>Neopterygii</taxon>
        <taxon>Teleostei</taxon>
        <taxon>Protacanthopterygii</taxon>
        <taxon>Salmoniformes</taxon>
        <taxon>Salmonidae</taxon>
        <taxon>Coregoninae</taxon>
        <taxon>Coregonus</taxon>
    </lineage>
</organism>
<keyword evidence="3" id="KW-1185">Reference proteome</keyword>
<feature type="compositionally biased region" description="Polar residues" evidence="1">
    <location>
        <begin position="1"/>
        <end position="11"/>
    </location>
</feature>
<name>A0AAN8M8C1_9TELE</name>
<proteinExistence type="predicted"/>
<evidence type="ECO:0000256" key="1">
    <source>
        <dbReference type="SAM" id="MobiDB-lite"/>
    </source>
</evidence>
<evidence type="ECO:0000313" key="2">
    <source>
        <dbReference type="EMBL" id="KAK6321297.1"/>
    </source>
</evidence>
<dbReference type="EMBL" id="JAGTTL010000006">
    <property type="protein sequence ID" value="KAK6321297.1"/>
    <property type="molecule type" value="Genomic_DNA"/>
</dbReference>
<feature type="region of interest" description="Disordered" evidence="1">
    <location>
        <begin position="37"/>
        <end position="66"/>
    </location>
</feature>
<feature type="compositionally biased region" description="Polar residues" evidence="1">
    <location>
        <begin position="55"/>
        <end position="66"/>
    </location>
</feature>
<sequence length="146" mass="15718">MGFSNLQGIPQSPSPQVPDITETSAGLEWFEMGLATSSGPARNITDQGVPRSPYLTGSASTQSSPLSNFAVPFTPVQSWGIPHNLEEDPWTASPAQHRTQPSPLAQTVPVFRERRVYAPAQPVRSGSEEDLSSKEGISEERGSRTV</sequence>
<accession>A0AAN8M8C1</accession>
<protein>
    <submittedName>
        <fullName evidence="2">Uncharacterized protein</fullName>
    </submittedName>
</protein>
<feature type="compositionally biased region" description="Polar residues" evidence="1">
    <location>
        <begin position="93"/>
        <end position="105"/>
    </location>
</feature>
<comment type="caution">
    <text evidence="2">The sequence shown here is derived from an EMBL/GenBank/DDBJ whole genome shotgun (WGS) entry which is preliminary data.</text>
</comment>